<gene>
    <name evidence="2" type="ORF">OPW20_06905</name>
</gene>
<accession>A0ABT5GRC1</accession>
<dbReference type="Proteomes" id="UP001150001">
    <property type="component" value="Unassembled WGS sequence"/>
</dbReference>
<feature type="region of interest" description="Disordered" evidence="1">
    <location>
        <begin position="1"/>
        <end position="20"/>
    </location>
</feature>
<proteinExistence type="predicted"/>
<comment type="caution">
    <text evidence="2">The sequence shown here is derived from an EMBL/GenBank/DDBJ whole genome shotgun (WGS) entry which is preliminary data.</text>
</comment>
<reference evidence="2" key="1">
    <citation type="submission" date="2022-11" db="EMBL/GenBank/DDBJ databases">
        <title>Role of the vibriolysin VemA secreted by the emergent pathogen Vibrio europaeus in the colonization of Manila clam mucus.</title>
        <authorList>
            <person name="Martinez C."/>
            <person name="Rodriguez S."/>
            <person name="Vences A."/>
            <person name="Barja J.L."/>
            <person name="Toranzo A.E."/>
            <person name="Dubert J."/>
        </authorList>
    </citation>
    <scope>NUCLEOTIDE SEQUENCE</scope>
    <source>
        <strain evidence="2">3454</strain>
    </source>
</reference>
<evidence type="ECO:0000313" key="3">
    <source>
        <dbReference type="Proteomes" id="UP001150001"/>
    </source>
</evidence>
<protein>
    <submittedName>
        <fullName evidence="2">Uncharacterized protein</fullName>
    </submittedName>
</protein>
<dbReference type="EMBL" id="JAPFIT010000011">
    <property type="protein sequence ID" value="MDC5739790.1"/>
    <property type="molecule type" value="Genomic_DNA"/>
</dbReference>
<keyword evidence="3" id="KW-1185">Reference proteome</keyword>
<name>A0ABT5GRC1_9VIBR</name>
<dbReference type="RefSeq" id="WP_154724030.1">
    <property type="nucleotide sequence ID" value="NZ_JAPFIQ010000024.1"/>
</dbReference>
<evidence type="ECO:0000256" key="1">
    <source>
        <dbReference type="SAM" id="MobiDB-lite"/>
    </source>
</evidence>
<organism evidence="2 3">
    <name type="scientific">Vibrio europaeus</name>
    <dbReference type="NCBI Taxonomy" id="300876"/>
    <lineage>
        <taxon>Bacteria</taxon>
        <taxon>Pseudomonadati</taxon>
        <taxon>Pseudomonadota</taxon>
        <taxon>Gammaproteobacteria</taxon>
        <taxon>Vibrionales</taxon>
        <taxon>Vibrionaceae</taxon>
        <taxon>Vibrio</taxon>
        <taxon>Vibrio oreintalis group</taxon>
    </lineage>
</organism>
<sequence length="51" mass="5880">MNTTKVPSTHSDHDTQPVPSQLIESMERFEFDSMTEAQVETAFEYLMEQVS</sequence>
<evidence type="ECO:0000313" key="2">
    <source>
        <dbReference type="EMBL" id="MDC5739790.1"/>
    </source>
</evidence>